<dbReference type="AlphaFoldDB" id="A0AAN6EU29"/>
<dbReference type="Proteomes" id="UP001161757">
    <property type="component" value="Unassembled WGS sequence"/>
</dbReference>
<dbReference type="InterPro" id="IPR020946">
    <property type="entry name" value="Flavin_mOase-like"/>
</dbReference>
<dbReference type="GO" id="GO:0050661">
    <property type="term" value="F:NADP binding"/>
    <property type="evidence" value="ECO:0007669"/>
    <property type="project" value="InterPro"/>
</dbReference>
<protein>
    <recommendedName>
        <fullName evidence="8">Cyclohexanone monooxygenase</fullName>
    </recommendedName>
</protein>
<evidence type="ECO:0000256" key="5">
    <source>
        <dbReference type="SAM" id="MobiDB-lite"/>
    </source>
</evidence>
<dbReference type="PANTHER" id="PTHR43098">
    <property type="entry name" value="L-ORNITHINE N(5)-MONOOXYGENASE-RELATED"/>
    <property type="match status" value="1"/>
</dbReference>
<evidence type="ECO:0000313" key="7">
    <source>
        <dbReference type="Proteomes" id="UP001161757"/>
    </source>
</evidence>
<gene>
    <name evidence="6" type="ORF">HRR80_004207</name>
</gene>
<keyword evidence="3" id="KW-0521">NADP</keyword>
<evidence type="ECO:0008006" key="8">
    <source>
        <dbReference type="Google" id="ProtNLM"/>
    </source>
</evidence>
<dbReference type="EMBL" id="JAJGCB010000007">
    <property type="protein sequence ID" value="KAJ8991582.1"/>
    <property type="molecule type" value="Genomic_DNA"/>
</dbReference>
<dbReference type="PRINTS" id="PR00411">
    <property type="entry name" value="PNDRDTASEI"/>
</dbReference>
<evidence type="ECO:0000256" key="2">
    <source>
        <dbReference type="ARBA" id="ARBA00022827"/>
    </source>
</evidence>
<dbReference type="Gene3D" id="3.50.50.60">
    <property type="entry name" value="FAD/NAD(P)-binding domain"/>
    <property type="match status" value="2"/>
</dbReference>
<comment type="caution">
    <text evidence="6">The sequence shown here is derived from an EMBL/GenBank/DDBJ whole genome shotgun (WGS) entry which is preliminary data.</text>
</comment>
<dbReference type="PANTHER" id="PTHR43098:SF5">
    <property type="entry name" value="DUAL-FUNCTIONAL MONOOXYGENASE_METHYLTRANSFERASE PSOF"/>
    <property type="match status" value="1"/>
</dbReference>
<feature type="region of interest" description="Disordered" evidence="5">
    <location>
        <begin position="547"/>
        <end position="570"/>
    </location>
</feature>
<dbReference type="Pfam" id="PF00743">
    <property type="entry name" value="FMO-like"/>
    <property type="match status" value="1"/>
</dbReference>
<evidence type="ECO:0000256" key="1">
    <source>
        <dbReference type="ARBA" id="ARBA00022630"/>
    </source>
</evidence>
<dbReference type="GO" id="GO:0004499">
    <property type="term" value="F:N,N-dimethylaniline monooxygenase activity"/>
    <property type="evidence" value="ECO:0007669"/>
    <property type="project" value="InterPro"/>
</dbReference>
<dbReference type="InterPro" id="IPR050775">
    <property type="entry name" value="FAD-binding_Monooxygenases"/>
</dbReference>
<proteinExistence type="predicted"/>
<sequence length="570" mass="63975">MGKERTHDALVIGTGFGGLYALYLLKQQGLDVKAIDTASDVGGTWYWNRYPGARSDVESHVYRYSWDKELLLDKTLWTKNYLTQPELESYFQKVARKHDLYRHIQFNTDLVAAHWDNTAKLWIARTGSGDIFKVRYLIGAVGNLYKPNLPDWPGLDNNTFRGQIVHSSQWKPREHNYIDKRVAVVGSGASGVQLVGALAEKAKTLTHFIRHAQFVLPASLRTVSDIERQTINDNYDRIWRQVFTSLSGMGFPEPARTVASVSPEDREAIFQDLWTQGSGFRFLFGGFSDLVTDEKANQAAIDFIHRKIDSIVTDPKKAQVLKSTDWFARRPLTDDQYYNRFNQDNVFAVDLKQTPIVRVHADSIETADGKHHPVDLIVLATGFDAADGTYYRIDIRGKDGTTLKDHWSQGPKTHHGVSTSKFPNLFFVNGPGAPFASNPPVTEEGARFIADLIARAEAHRTTTGSGTDNVVIESSPDAEDAYTKDLHDAADPTLFPRTKSWFFGENIPGRHIAPRFYFGGLSRYRAALADIRERGYAGFDIETTQTVQTQTQSQKSGTLAEPSVAVRSHL</sequence>
<evidence type="ECO:0000313" key="6">
    <source>
        <dbReference type="EMBL" id="KAJ8991582.1"/>
    </source>
</evidence>
<reference evidence="6" key="1">
    <citation type="submission" date="2023-01" db="EMBL/GenBank/DDBJ databases">
        <title>Exophiala dermititidis isolated from Cystic Fibrosis Patient.</title>
        <authorList>
            <person name="Kurbessoian T."/>
            <person name="Crocker A."/>
            <person name="Murante D."/>
            <person name="Hogan D.A."/>
            <person name="Stajich J.E."/>
        </authorList>
    </citation>
    <scope>NUCLEOTIDE SEQUENCE</scope>
    <source>
        <strain evidence="6">Ex8</strain>
    </source>
</reference>
<name>A0AAN6EU29_EXODE</name>
<keyword evidence="2" id="KW-0274">FAD</keyword>
<accession>A0AAN6EU29</accession>
<keyword evidence="1" id="KW-0285">Flavoprotein</keyword>
<dbReference type="SUPFAM" id="SSF51905">
    <property type="entry name" value="FAD/NAD(P)-binding domain"/>
    <property type="match status" value="2"/>
</dbReference>
<dbReference type="InterPro" id="IPR036188">
    <property type="entry name" value="FAD/NAD-bd_sf"/>
</dbReference>
<evidence type="ECO:0000256" key="4">
    <source>
        <dbReference type="ARBA" id="ARBA00023002"/>
    </source>
</evidence>
<evidence type="ECO:0000256" key="3">
    <source>
        <dbReference type="ARBA" id="ARBA00022857"/>
    </source>
</evidence>
<organism evidence="6 7">
    <name type="scientific">Exophiala dermatitidis</name>
    <name type="common">Black yeast-like fungus</name>
    <name type="synonym">Wangiella dermatitidis</name>
    <dbReference type="NCBI Taxonomy" id="5970"/>
    <lineage>
        <taxon>Eukaryota</taxon>
        <taxon>Fungi</taxon>
        <taxon>Dikarya</taxon>
        <taxon>Ascomycota</taxon>
        <taxon>Pezizomycotina</taxon>
        <taxon>Eurotiomycetes</taxon>
        <taxon>Chaetothyriomycetidae</taxon>
        <taxon>Chaetothyriales</taxon>
        <taxon>Herpotrichiellaceae</taxon>
        <taxon>Exophiala</taxon>
    </lineage>
</organism>
<dbReference type="GO" id="GO:0050660">
    <property type="term" value="F:flavin adenine dinucleotide binding"/>
    <property type="evidence" value="ECO:0007669"/>
    <property type="project" value="InterPro"/>
</dbReference>
<keyword evidence="4" id="KW-0560">Oxidoreductase</keyword>